<gene>
    <name evidence="1" type="ORF">VFH_III191040</name>
</gene>
<dbReference type="EMBL" id="OX451738">
    <property type="protein sequence ID" value="CAI8605602.1"/>
    <property type="molecule type" value="Genomic_DNA"/>
</dbReference>
<keyword evidence="2" id="KW-1185">Reference proteome</keyword>
<proteinExistence type="predicted"/>
<accession>A0AAV1A6B6</accession>
<sequence length="128" mass="13980">MTEVLTADCKVCWKIEDDESLLNSRKLLVLYNDLKLLAKSVLQNWDCEGIGADGVYGLFAVEGEERLCTGGVRWLGVNSGELMEEGEVWSSYCAWREGVCGGMNRGDGIIDEDEVDGNGGSMYGNEGN</sequence>
<evidence type="ECO:0000313" key="1">
    <source>
        <dbReference type="EMBL" id="CAI8605602.1"/>
    </source>
</evidence>
<dbReference type="AlphaFoldDB" id="A0AAV1A6B6"/>
<protein>
    <submittedName>
        <fullName evidence="1">Uncharacterized protein</fullName>
    </submittedName>
</protein>
<evidence type="ECO:0000313" key="2">
    <source>
        <dbReference type="Proteomes" id="UP001157006"/>
    </source>
</evidence>
<reference evidence="1 2" key="1">
    <citation type="submission" date="2023-01" db="EMBL/GenBank/DDBJ databases">
        <authorList>
            <person name="Kreplak J."/>
        </authorList>
    </citation>
    <scope>NUCLEOTIDE SEQUENCE [LARGE SCALE GENOMIC DNA]</scope>
</reference>
<dbReference type="Proteomes" id="UP001157006">
    <property type="component" value="Chromosome 3"/>
</dbReference>
<name>A0AAV1A6B6_VICFA</name>
<organism evidence="1 2">
    <name type="scientific">Vicia faba</name>
    <name type="common">Broad bean</name>
    <name type="synonym">Faba vulgaris</name>
    <dbReference type="NCBI Taxonomy" id="3906"/>
    <lineage>
        <taxon>Eukaryota</taxon>
        <taxon>Viridiplantae</taxon>
        <taxon>Streptophyta</taxon>
        <taxon>Embryophyta</taxon>
        <taxon>Tracheophyta</taxon>
        <taxon>Spermatophyta</taxon>
        <taxon>Magnoliopsida</taxon>
        <taxon>eudicotyledons</taxon>
        <taxon>Gunneridae</taxon>
        <taxon>Pentapetalae</taxon>
        <taxon>rosids</taxon>
        <taxon>fabids</taxon>
        <taxon>Fabales</taxon>
        <taxon>Fabaceae</taxon>
        <taxon>Papilionoideae</taxon>
        <taxon>50 kb inversion clade</taxon>
        <taxon>NPAAA clade</taxon>
        <taxon>Hologalegina</taxon>
        <taxon>IRL clade</taxon>
        <taxon>Fabeae</taxon>
        <taxon>Vicia</taxon>
    </lineage>
</organism>